<keyword evidence="19" id="KW-0464">Manganese</keyword>
<feature type="transmembrane region" description="Helical" evidence="21">
    <location>
        <begin position="670"/>
        <end position="688"/>
    </location>
</feature>
<evidence type="ECO:0000256" key="10">
    <source>
        <dbReference type="ARBA" id="ARBA00022840"/>
    </source>
</evidence>
<feature type="transmembrane region" description="Helical" evidence="21">
    <location>
        <begin position="725"/>
        <end position="744"/>
    </location>
</feature>
<evidence type="ECO:0000256" key="12">
    <source>
        <dbReference type="ARBA" id="ARBA00022989"/>
    </source>
</evidence>
<evidence type="ECO:0000256" key="18">
    <source>
        <dbReference type="PIRSR" id="PIRSR039050-50"/>
    </source>
</evidence>
<dbReference type="CDD" id="cd07302">
    <property type="entry name" value="CHD"/>
    <property type="match status" value="2"/>
</dbReference>
<keyword evidence="15" id="KW-0325">Glycoprotein</keyword>
<keyword evidence="7 17" id="KW-0479">Metal-binding</keyword>
<feature type="domain" description="Guanylate cyclase" evidence="22">
    <location>
        <begin position="335"/>
        <end position="462"/>
    </location>
</feature>
<comment type="function">
    <text evidence="17">Catalyzes the formation of the signaling molecule cAMP in response to G-protein signaling.</text>
</comment>
<feature type="binding site" evidence="18">
    <location>
        <begin position="340"/>
        <end position="345"/>
    </location>
    <ligand>
        <name>ATP</name>
        <dbReference type="ChEBI" id="CHEBI:30616"/>
    </ligand>
</feature>
<comment type="similarity">
    <text evidence="17 20">Belongs to the adenylyl cyclase class-4/guanylyl cyclase family.</text>
</comment>
<feature type="transmembrane region" description="Helical" evidence="21">
    <location>
        <begin position="749"/>
        <end position="766"/>
    </location>
</feature>
<feature type="binding site" evidence="18">
    <location>
        <position position="1064"/>
    </location>
    <ligand>
        <name>ATP</name>
        <dbReference type="ChEBI" id="CHEBI:30616"/>
    </ligand>
</feature>
<dbReference type="FunFam" id="3.30.70.1230:FF:000001">
    <property type="entry name" value="Adenylate cyclase"/>
    <property type="match status" value="1"/>
</dbReference>
<keyword evidence="8" id="KW-0677">Repeat</keyword>
<evidence type="ECO:0000313" key="23">
    <source>
        <dbReference type="EMBL" id="ADY41225.1"/>
    </source>
</evidence>
<name>F1KTM1_ASCSU</name>
<dbReference type="PANTHER" id="PTHR45627">
    <property type="entry name" value="ADENYLATE CYCLASE TYPE 1"/>
    <property type="match status" value="1"/>
</dbReference>
<evidence type="ECO:0000256" key="15">
    <source>
        <dbReference type="ARBA" id="ARBA00023180"/>
    </source>
</evidence>
<feature type="domain" description="Guanylate cyclase" evidence="22">
    <location>
        <begin position="894"/>
        <end position="1030"/>
    </location>
</feature>
<accession>F1KTM1</accession>
<evidence type="ECO:0000256" key="20">
    <source>
        <dbReference type="RuleBase" id="RU000405"/>
    </source>
</evidence>
<keyword evidence="16 17" id="KW-0456">Lyase</keyword>
<dbReference type="PANTHER" id="PTHR45627:SF16">
    <property type="entry name" value="ADENYLATE CYCLASE"/>
    <property type="match status" value="1"/>
</dbReference>
<evidence type="ECO:0000256" key="17">
    <source>
        <dbReference type="PIRNR" id="PIRNR039050"/>
    </source>
</evidence>
<keyword evidence="9 17" id="KW-0547">Nucleotide-binding</keyword>
<evidence type="ECO:0000259" key="22">
    <source>
        <dbReference type="PROSITE" id="PS50125"/>
    </source>
</evidence>
<feature type="binding site" evidence="18">
    <location>
        <position position="946"/>
    </location>
    <ligand>
        <name>ATP</name>
        <dbReference type="ChEBI" id="CHEBI:30616"/>
    </ligand>
</feature>
<reference evidence="23" key="1">
    <citation type="journal article" date="2011" name="Genome Res.">
        <title>Deep small RNA sequencing from the nematode Ascaris reveals conservation, functional diversification, and novel developmental profiles.</title>
        <authorList>
            <person name="Wang J."/>
            <person name="Czech B."/>
            <person name="Crunk A."/>
            <person name="Wallace A."/>
            <person name="Mitreva M."/>
            <person name="Hannon G.J."/>
            <person name="Davis R.E."/>
        </authorList>
    </citation>
    <scope>NUCLEOTIDE SEQUENCE</scope>
</reference>
<evidence type="ECO:0000256" key="3">
    <source>
        <dbReference type="ARBA" id="ARBA00001936"/>
    </source>
</evidence>
<dbReference type="InterPro" id="IPR030672">
    <property type="entry name" value="Adcy"/>
</dbReference>
<feature type="transmembrane region" description="Helical" evidence="21">
    <location>
        <begin position="175"/>
        <end position="208"/>
    </location>
</feature>
<dbReference type="Pfam" id="PF16214">
    <property type="entry name" value="AC_N"/>
    <property type="match status" value="1"/>
</dbReference>
<dbReference type="GO" id="GO:0046872">
    <property type="term" value="F:metal ion binding"/>
    <property type="evidence" value="ECO:0007669"/>
    <property type="project" value="UniProtKB-KW"/>
</dbReference>
<feature type="binding site" evidence="19">
    <location>
        <position position="341"/>
    </location>
    <ligand>
        <name>Mg(2+)</name>
        <dbReference type="ChEBI" id="CHEBI:18420"/>
        <label>2</label>
        <note>catalytic</note>
    </ligand>
</feature>
<dbReference type="EMBL" id="JI165661">
    <property type="protein sequence ID" value="ADY41225.1"/>
    <property type="molecule type" value="mRNA"/>
</dbReference>
<evidence type="ECO:0000256" key="13">
    <source>
        <dbReference type="ARBA" id="ARBA00022998"/>
    </source>
</evidence>
<dbReference type="InterPro" id="IPR009398">
    <property type="entry name" value="Adcy_conserved_dom"/>
</dbReference>
<comment type="catalytic activity">
    <reaction evidence="2 17">
        <text>ATP = 3',5'-cyclic AMP + diphosphate</text>
        <dbReference type="Rhea" id="RHEA:15389"/>
        <dbReference type="ChEBI" id="CHEBI:30616"/>
        <dbReference type="ChEBI" id="CHEBI:33019"/>
        <dbReference type="ChEBI" id="CHEBI:58165"/>
        <dbReference type="EC" id="4.6.1.1"/>
    </reaction>
</comment>
<feature type="binding site" evidence="18">
    <location>
        <begin position="1024"/>
        <end position="1028"/>
    </location>
    <ligand>
        <name>ATP</name>
        <dbReference type="ChEBI" id="CHEBI:30616"/>
    </ligand>
</feature>
<dbReference type="PIRSF" id="PIRSF039050">
    <property type="entry name" value="Ade_cyc"/>
    <property type="match status" value="1"/>
</dbReference>
<dbReference type="InterPro" id="IPR029787">
    <property type="entry name" value="Nucleotide_cyclase"/>
</dbReference>
<feature type="binding site" evidence="19">
    <location>
        <position position="384"/>
    </location>
    <ligand>
        <name>Mg(2+)</name>
        <dbReference type="ChEBI" id="CHEBI:18420"/>
        <label>2</label>
        <note>catalytic</note>
    </ligand>
</feature>
<feature type="binding site" evidence="19">
    <location>
        <position position="384"/>
    </location>
    <ligand>
        <name>Mg(2+)</name>
        <dbReference type="ChEBI" id="CHEBI:18420"/>
        <label>1</label>
        <note>catalytic</note>
    </ligand>
</feature>
<dbReference type="Pfam" id="PF06327">
    <property type="entry name" value="Adcy_cons_dom"/>
    <property type="match status" value="1"/>
</dbReference>
<keyword evidence="14 17" id="KW-0472">Membrane</keyword>
<dbReference type="GO" id="GO:0004383">
    <property type="term" value="F:guanylate cyclase activity"/>
    <property type="evidence" value="ECO:0007669"/>
    <property type="project" value="UniProtKB-EC"/>
</dbReference>
<protein>
    <recommendedName>
        <fullName evidence="5 17">adenylate cyclase</fullName>
        <ecNumber evidence="5 17">4.6.1.1</ecNumber>
    </recommendedName>
</protein>
<keyword evidence="13 17" id="KW-0115">cAMP biosynthesis</keyword>
<evidence type="ECO:0000256" key="8">
    <source>
        <dbReference type="ARBA" id="ARBA00022737"/>
    </source>
</evidence>
<proteinExistence type="evidence at transcript level"/>
<feature type="transmembrane region" description="Helical" evidence="21">
    <location>
        <begin position="142"/>
        <end position="169"/>
    </location>
</feature>
<keyword evidence="11 17" id="KW-0460">Magnesium</keyword>
<evidence type="ECO:0000256" key="6">
    <source>
        <dbReference type="ARBA" id="ARBA00022692"/>
    </source>
</evidence>
<dbReference type="GO" id="GO:0005886">
    <property type="term" value="C:plasma membrane"/>
    <property type="evidence" value="ECO:0007669"/>
    <property type="project" value="InterPro"/>
</dbReference>
<feature type="binding site" evidence="18">
    <location>
        <position position="428"/>
    </location>
    <ligand>
        <name>ATP</name>
        <dbReference type="ChEBI" id="CHEBI:30616"/>
    </ligand>
</feature>
<evidence type="ECO:0000256" key="11">
    <source>
        <dbReference type="ARBA" id="ARBA00022842"/>
    </source>
</evidence>
<dbReference type="PROSITE" id="PS50125">
    <property type="entry name" value="GUANYLATE_CYCLASE_2"/>
    <property type="match status" value="2"/>
</dbReference>
<keyword evidence="12 21" id="KW-1133">Transmembrane helix</keyword>
<evidence type="ECO:0000256" key="9">
    <source>
        <dbReference type="ARBA" id="ARBA00022741"/>
    </source>
</evidence>
<organism evidence="23">
    <name type="scientific">Ascaris suum</name>
    <name type="common">Pig roundworm</name>
    <name type="synonym">Ascaris lumbricoides</name>
    <dbReference type="NCBI Taxonomy" id="6253"/>
    <lineage>
        <taxon>Eukaryota</taxon>
        <taxon>Metazoa</taxon>
        <taxon>Ecdysozoa</taxon>
        <taxon>Nematoda</taxon>
        <taxon>Chromadorea</taxon>
        <taxon>Rhabditida</taxon>
        <taxon>Spirurina</taxon>
        <taxon>Ascaridomorpha</taxon>
        <taxon>Ascaridoidea</taxon>
        <taxon>Ascarididae</taxon>
        <taxon>Ascaris</taxon>
    </lineage>
</organism>
<comment type="cofactor">
    <cofactor evidence="19">
        <name>Mg(2+)</name>
        <dbReference type="ChEBI" id="CHEBI:18420"/>
    </cofactor>
    <cofactor evidence="19">
        <name>Mn(2+)</name>
        <dbReference type="ChEBI" id="CHEBI:29035"/>
    </cofactor>
    <text evidence="19">Binds 2 magnesium ions per subunit. Is also active with manganese (in vitro).</text>
</comment>
<evidence type="ECO:0000256" key="2">
    <source>
        <dbReference type="ARBA" id="ARBA00001593"/>
    </source>
</evidence>
<evidence type="ECO:0000256" key="21">
    <source>
        <dbReference type="SAM" id="Phobius"/>
    </source>
</evidence>
<dbReference type="FunFam" id="3.30.70.1230:FF:000002">
    <property type="entry name" value="Adenylate cyclase"/>
    <property type="match status" value="1"/>
</dbReference>
<dbReference type="SMART" id="SM00044">
    <property type="entry name" value="CYCc"/>
    <property type="match status" value="2"/>
</dbReference>
<evidence type="ECO:0000256" key="1">
    <source>
        <dbReference type="ARBA" id="ARBA00001436"/>
    </source>
</evidence>
<comment type="catalytic activity">
    <reaction evidence="1">
        <text>GTP = 3',5'-cyclic GMP + diphosphate</text>
        <dbReference type="Rhea" id="RHEA:13665"/>
        <dbReference type="ChEBI" id="CHEBI:33019"/>
        <dbReference type="ChEBI" id="CHEBI:37565"/>
        <dbReference type="ChEBI" id="CHEBI:57746"/>
        <dbReference type="EC" id="4.6.1.2"/>
    </reaction>
</comment>
<sequence length="1089" mass="123170">MGGASEGAASERPIGEGERRCLKHISVRSPGIRLTRRCYLNSELPGGNRADMSFHSRTPKKVSVMSSGKDSTAMEPLASSRFGIDNSEILESLSVDDDEQESLVFQLCHSDSLYPVYFVHMNSGRLKSALTCLLVLSSAETLVTIVSGVWPMVIVLAILDAFIAAMLIWRRHDHVILSWTVVGCSLLILTAAPVSLLSSFALLLLFLCYTLLPLQLMHSLIAASLVTGTTLTVHIFRVHNLKQLIIELLMLIAMNIIGFFVYYPTELVQRKTFRETRKCVERRILLLRENIKQEDILLSVLPRHIANDVRRDIAVEGHESTMFHKIYIRKHDIISILFADICGFTNLASECNAEELVQLLNKLFARFDLLANRNHCMRIKILGDCYYCVSGLPEYRSDHAQCAVEMGLEMIEAIKLVREVTGVNVNMRVGIHTGRAHCGVLGLKKWQFDVWSDDVTLANHMEGGGLPGRIHITEATLSWLGDAYHVEAGHGEERSKYLAEHHVKTYLIVNDDQRVEIPQNNDIPFGEKGLRVTGYVGERMCKRGNSVRRVVEQPQPLEKEVENYLLQGIHAISKEAWKSSYCNPITLMFRKRKMENKFLEFNEDALLVQIACVVGVFILCSTVLIIDDLGSNLLIYISFAAVLFLCIICAFFIARVLLRFRRLKSFVNRTAKFLLVVALLSSAIYFFIHRITWAHVECTFQCANRTAITTGNCNMNTTRSVQIELVYECSLLMLLCVCVFHSLLALEKILVSFLLCSSGLALLWSITLSELTNRQFALWSLLNPEYINFTLLDQFDLYCSTYNPLGDMRLFFTLVTVFAFVLTVIQSRRSELIARLDFIWKLQALDEKREMEKKHAQNRAVLENILPAHVAEHFLRENPSQRSDLYHEGRDNVAIVFITITEFDKFYMELDANNEGVECLRLLNEIIVDFDTQLDREEFKCIEKIKTISTTYMAASGLTGEVIGNAHVVAIAKFAIRLLALIKYINEHSFNNFNLRIGINVGPVVAGVIGVKKPHYDIWGNSVNVASRMDSSGVAGKIQVTEETRKILEEEGFECECRGVIKVKGKGDMTTYFIKVSEEDTDVDFSKEA</sequence>
<dbReference type="GO" id="GO:0006171">
    <property type="term" value="P:cAMP biosynthetic process"/>
    <property type="evidence" value="ECO:0007669"/>
    <property type="project" value="UniProtKB-KW"/>
</dbReference>
<feature type="binding site" evidence="19">
    <location>
        <position position="340"/>
    </location>
    <ligand>
        <name>Mg(2+)</name>
        <dbReference type="ChEBI" id="CHEBI:18420"/>
        <label>1</label>
        <note>catalytic</note>
    </ligand>
</feature>
<feature type="binding site" evidence="18">
    <location>
        <begin position="1017"/>
        <end position="1019"/>
    </location>
    <ligand>
        <name>ATP</name>
        <dbReference type="ChEBI" id="CHEBI:30616"/>
    </ligand>
</feature>
<comment type="cofactor">
    <cofactor evidence="3">
        <name>Mn(2+)</name>
        <dbReference type="ChEBI" id="CHEBI:29035"/>
    </cofactor>
</comment>
<dbReference type="Pfam" id="PF00211">
    <property type="entry name" value="Guanylate_cyc"/>
    <property type="match status" value="2"/>
</dbReference>
<comment type="subcellular location">
    <subcellularLocation>
        <location evidence="4">Membrane</location>
        <topology evidence="4">Multi-pass membrane protein</topology>
    </subcellularLocation>
</comment>
<dbReference type="InterPro" id="IPR032628">
    <property type="entry name" value="AC_N"/>
</dbReference>
<dbReference type="InterPro" id="IPR018297">
    <property type="entry name" value="A/G_cyclase_CS"/>
</dbReference>
<keyword evidence="10 17" id="KW-0067">ATP-binding</keyword>
<feature type="transmembrane region" description="Helical" evidence="21">
    <location>
        <begin position="808"/>
        <end position="825"/>
    </location>
</feature>
<dbReference type="EC" id="4.6.1.1" evidence="5 17"/>
<dbReference type="GO" id="GO:0035556">
    <property type="term" value="P:intracellular signal transduction"/>
    <property type="evidence" value="ECO:0007669"/>
    <property type="project" value="InterPro"/>
</dbReference>
<dbReference type="AlphaFoldDB" id="F1KTM1"/>
<evidence type="ECO:0000256" key="7">
    <source>
        <dbReference type="ARBA" id="ARBA00022723"/>
    </source>
</evidence>
<evidence type="ECO:0000256" key="4">
    <source>
        <dbReference type="ARBA" id="ARBA00004141"/>
    </source>
</evidence>
<dbReference type="GO" id="GO:0007189">
    <property type="term" value="P:adenylate cyclase-activating G protein-coupled receptor signaling pathway"/>
    <property type="evidence" value="ECO:0007669"/>
    <property type="project" value="TreeGrafter"/>
</dbReference>
<feature type="transmembrane region" description="Helical" evidence="21">
    <location>
        <begin position="244"/>
        <end position="263"/>
    </location>
</feature>
<feature type="transmembrane region" description="Helical" evidence="21">
    <location>
        <begin position="633"/>
        <end position="658"/>
    </location>
</feature>
<dbReference type="PROSITE" id="PS00452">
    <property type="entry name" value="GUANYLATE_CYCLASE_1"/>
    <property type="match status" value="2"/>
</dbReference>
<dbReference type="SUPFAM" id="SSF55073">
    <property type="entry name" value="Nucleotide cyclase"/>
    <property type="match status" value="2"/>
</dbReference>
<dbReference type="GO" id="GO:0005524">
    <property type="term" value="F:ATP binding"/>
    <property type="evidence" value="ECO:0007669"/>
    <property type="project" value="UniProtKB-UniRule"/>
</dbReference>
<feature type="binding site" evidence="19">
    <location>
        <position position="340"/>
    </location>
    <ligand>
        <name>Mg(2+)</name>
        <dbReference type="ChEBI" id="CHEBI:18420"/>
        <label>2</label>
        <note>catalytic</note>
    </ligand>
</feature>
<dbReference type="Gene3D" id="3.30.70.1230">
    <property type="entry name" value="Nucleotide cyclase"/>
    <property type="match status" value="2"/>
</dbReference>
<evidence type="ECO:0000256" key="14">
    <source>
        <dbReference type="ARBA" id="ARBA00023136"/>
    </source>
</evidence>
<dbReference type="InterPro" id="IPR001054">
    <property type="entry name" value="A/G_cyclase"/>
</dbReference>
<evidence type="ECO:0000256" key="19">
    <source>
        <dbReference type="PIRSR" id="PIRSR039050-51"/>
    </source>
</evidence>
<evidence type="ECO:0000256" key="5">
    <source>
        <dbReference type="ARBA" id="ARBA00012201"/>
    </source>
</evidence>
<dbReference type="GO" id="GO:0004016">
    <property type="term" value="F:adenylate cyclase activity"/>
    <property type="evidence" value="ECO:0007669"/>
    <property type="project" value="UniProtKB-EC"/>
</dbReference>
<feature type="transmembrane region" description="Helical" evidence="21">
    <location>
        <begin position="606"/>
        <end position="627"/>
    </location>
</feature>
<evidence type="ECO:0000256" key="16">
    <source>
        <dbReference type="ARBA" id="ARBA00023239"/>
    </source>
</evidence>
<keyword evidence="6 21" id="KW-0812">Transmembrane</keyword>
<feature type="binding site" evidence="18">
    <location>
        <begin position="382"/>
        <end position="384"/>
    </location>
    <ligand>
        <name>ATP</name>
        <dbReference type="ChEBI" id="CHEBI:30616"/>
    </ligand>
</feature>